<keyword evidence="2" id="KW-1185">Reference proteome</keyword>
<protein>
    <recommendedName>
        <fullName evidence="3">MerR family transcriptional regulator</fullName>
    </recommendedName>
</protein>
<dbReference type="Gene3D" id="1.10.1660.10">
    <property type="match status" value="1"/>
</dbReference>
<sequence length="99" mass="11623">MLPEDIIRVEDYCLKYEIEHTFLFSLEEYGLIELTVVEEQKCIPVQQLPAIEKFSNLYYELNINVDGIDAISHLLRKIETMQEEIRGLKTKLSVYDVQA</sequence>
<evidence type="ECO:0008006" key="3">
    <source>
        <dbReference type="Google" id="ProtNLM"/>
    </source>
</evidence>
<gene>
    <name evidence="1" type="ORF">GJJ30_27410</name>
</gene>
<dbReference type="RefSeq" id="WP_154178341.1">
    <property type="nucleotide sequence ID" value="NZ_WJXZ01000014.1"/>
</dbReference>
<dbReference type="Pfam" id="PF13591">
    <property type="entry name" value="MerR_2"/>
    <property type="match status" value="1"/>
</dbReference>
<reference evidence="1 2" key="1">
    <citation type="journal article" date="2018" name="Antonie Van Leeuwenhoek">
        <title>Larkinella terrae sp. nov., isolated from soil on Jeju Island, South Korea.</title>
        <authorList>
            <person name="Ten L.N."/>
            <person name="Jeon J."/>
            <person name="Park S.J."/>
            <person name="Park S."/>
            <person name="Lee S.Y."/>
            <person name="Kim M.K."/>
            <person name="Jung H.Y."/>
        </authorList>
    </citation>
    <scope>NUCLEOTIDE SEQUENCE [LARGE SCALE GENOMIC DNA]</scope>
    <source>
        <strain evidence="1 2">KCTC 52001</strain>
    </source>
</reference>
<dbReference type="AlphaFoldDB" id="A0A7K0ETB5"/>
<organism evidence="1 2">
    <name type="scientific">Larkinella terrae</name>
    <dbReference type="NCBI Taxonomy" id="2025311"/>
    <lineage>
        <taxon>Bacteria</taxon>
        <taxon>Pseudomonadati</taxon>
        <taxon>Bacteroidota</taxon>
        <taxon>Cytophagia</taxon>
        <taxon>Cytophagales</taxon>
        <taxon>Spirosomataceae</taxon>
        <taxon>Larkinella</taxon>
    </lineage>
</organism>
<dbReference type="EMBL" id="WJXZ01000014">
    <property type="protein sequence ID" value="MRS65057.1"/>
    <property type="molecule type" value="Genomic_DNA"/>
</dbReference>
<evidence type="ECO:0000313" key="2">
    <source>
        <dbReference type="Proteomes" id="UP000441754"/>
    </source>
</evidence>
<dbReference type="Proteomes" id="UP000441754">
    <property type="component" value="Unassembled WGS sequence"/>
</dbReference>
<name>A0A7K0ETB5_9BACT</name>
<comment type="caution">
    <text evidence="1">The sequence shown here is derived from an EMBL/GenBank/DDBJ whole genome shotgun (WGS) entry which is preliminary data.</text>
</comment>
<proteinExistence type="predicted"/>
<accession>A0A7K0ETB5</accession>
<dbReference type="OrthoDB" id="1494789at2"/>
<evidence type="ECO:0000313" key="1">
    <source>
        <dbReference type="EMBL" id="MRS65057.1"/>
    </source>
</evidence>